<dbReference type="Gene3D" id="1.25.40.20">
    <property type="entry name" value="Ankyrin repeat-containing domain"/>
    <property type="match status" value="1"/>
</dbReference>
<dbReference type="AlphaFoldDB" id="A0ABD3MRQ2"/>
<organism evidence="1 2">
    <name type="scientific">Cyclotella atomus</name>
    <dbReference type="NCBI Taxonomy" id="382360"/>
    <lineage>
        <taxon>Eukaryota</taxon>
        <taxon>Sar</taxon>
        <taxon>Stramenopiles</taxon>
        <taxon>Ochrophyta</taxon>
        <taxon>Bacillariophyta</taxon>
        <taxon>Coscinodiscophyceae</taxon>
        <taxon>Thalassiosirophycidae</taxon>
        <taxon>Stephanodiscales</taxon>
        <taxon>Stephanodiscaceae</taxon>
        <taxon>Cyclotella</taxon>
    </lineage>
</organism>
<gene>
    <name evidence="1" type="ORF">ACHAWO_008518</name>
</gene>
<evidence type="ECO:0000313" key="2">
    <source>
        <dbReference type="Proteomes" id="UP001530400"/>
    </source>
</evidence>
<dbReference type="Pfam" id="PF12796">
    <property type="entry name" value="Ank_2"/>
    <property type="match status" value="1"/>
</dbReference>
<name>A0ABD3MRQ2_9STRA</name>
<sequence length="174" mass="18891">MYDGVASFFQDQFAILDEAGNIITPGGRGQLPIHRAILNEHVSLGTVKLMIDWNPESVLIADRCGNIPLHLACQHCCMDIIKCLVNSDAGTVQIKDATGDLPIQIACRLGKCDVVKWILDMANGSGVSMENKDGKLPIQLLLYEASCDRDSLEYVQALHALLCAHPEAVAHLLA</sequence>
<dbReference type="PANTHER" id="PTHR24121:SF21">
    <property type="entry name" value="ANKYRIN REPEAT FAMILY PROTEIN"/>
    <property type="match status" value="1"/>
</dbReference>
<protein>
    <submittedName>
        <fullName evidence="1">Uncharacterized protein</fullName>
    </submittedName>
</protein>
<proteinExistence type="predicted"/>
<dbReference type="Proteomes" id="UP001530400">
    <property type="component" value="Unassembled WGS sequence"/>
</dbReference>
<keyword evidence="2" id="KW-1185">Reference proteome</keyword>
<dbReference type="SUPFAM" id="SSF48403">
    <property type="entry name" value="Ankyrin repeat"/>
    <property type="match status" value="1"/>
</dbReference>
<comment type="caution">
    <text evidence="1">The sequence shown here is derived from an EMBL/GenBank/DDBJ whole genome shotgun (WGS) entry which is preliminary data.</text>
</comment>
<dbReference type="InterPro" id="IPR036770">
    <property type="entry name" value="Ankyrin_rpt-contain_sf"/>
</dbReference>
<dbReference type="InterPro" id="IPR002110">
    <property type="entry name" value="Ankyrin_rpt"/>
</dbReference>
<dbReference type="EMBL" id="JALLPJ020001390">
    <property type="protein sequence ID" value="KAL3766127.1"/>
    <property type="molecule type" value="Genomic_DNA"/>
</dbReference>
<reference evidence="1 2" key="1">
    <citation type="submission" date="2024-10" db="EMBL/GenBank/DDBJ databases">
        <title>Updated reference genomes for cyclostephanoid diatoms.</title>
        <authorList>
            <person name="Roberts W.R."/>
            <person name="Alverson A.J."/>
        </authorList>
    </citation>
    <scope>NUCLEOTIDE SEQUENCE [LARGE SCALE GENOMIC DNA]</scope>
    <source>
        <strain evidence="1 2">AJA010-31</strain>
    </source>
</reference>
<evidence type="ECO:0000313" key="1">
    <source>
        <dbReference type="EMBL" id="KAL3766127.1"/>
    </source>
</evidence>
<accession>A0ABD3MRQ2</accession>
<dbReference type="SMART" id="SM00248">
    <property type="entry name" value="ANK"/>
    <property type="match status" value="3"/>
</dbReference>
<dbReference type="PANTHER" id="PTHR24121">
    <property type="entry name" value="NO MECHANORECEPTOR POTENTIAL C, ISOFORM D-RELATED"/>
    <property type="match status" value="1"/>
</dbReference>